<dbReference type="EMBL" id="JAOQNS010000006">
    <property type="protein sequence ID" value="MCW2308148.1"/>
    <property type="molecule type" value="Genomic_DNA"/>
</dbReference>
<feature type="transmembrane region" description="Helical" evidence="6">
    <location>
        <begin position="185"/>
        <end position="203"/>
    </location>
</feature>
<dbReference type="PANTHER" id="PTHR22911">
    <property type="entry name" value="ACYL-MALONYL CONDENSING ENZYME-RELATED"/>
    <property type="match status" value="1"/>
</dbReference>
<gene>
    <name evidence="8" type="ORF">M2319_002487</name>
</gene>
<feature type="transmembrane region" description="Helical" evidence="6">
    <location>
        <begin position="36"/>
        <end position="55"/>
    </location>
</feature>
<keyword evidence="4 6" id="KW-1133">Transmembrane helix</keyword>
<comment type="similarity">
    <text evidence="2">Belongs to the drug/metabolite transporter (DMT) superfamily. 10 TMS drug/metabolite exporter (DME) (TC 2.A.7.3) family.</text>
</comment>
<dbReference type="RefSeq" id="WP_264601772.1">
    <property type="nucleotide sequence ID" value="NZ_JAOQNS010000006.1"/>
</dbReference>
<feature type="transmembrane region" description="Helical" evidence="6">
    <location>
        <begin position="153"/>
        <end position="173"/>
    </location>
</feature>
<evidence type="ECO:0000256" key="2">
    <source>
        <dbReference type="ARBA" id="ARBA00009853"/>
    </source>
</evidence>
<dbReference type="Pfam" id="PF00892">
    <property type="entry name" value="EamA"/>
    <property type="match status" value="2"/>
</dbReference>
<name>A0ABT3HCL5_9HYPH</name>
<feature type="transmembrane region" description="Helical" evidence="6">
    <location>
        <begin position="242"/>
        <end position="261"/>
    </location>
</feature>
<feature type="transmembrane region" description="Helical" evidence="6">
    <location>
        <begin position="215"/>
        <end position="235"/>
    </location>
</feature>
<feature type="transmembrane region" description="Helical" evidence="6">
    <location>
        <begin position="121"/>
        <end position="141"/>
    </location>
</feature>
<dbReference type="SUPFAM" id="SSF103481">
    <property type="entry name" value="Multidrug resistance efflux transporter EmrE"/>
    <property type="match status" value="2"/>
</dbReference>
<keyword evidence="3 6" id="KW-0812">Transmembrane</keyword>
<evidence type="ECO:0000313" key="8">
    <source>
        <dbReference type="EMBL" id="MCW2308148.1"/>
    </source>
</evidence>
<protein>
    <submittedName>
        <fullName evidence="8">S-adenosylmethionine uptake transporter</fullName>
    </submittedName>
</protein>
<dbReference type="InterPro" id="IPR037185">
    <property type="entry name" value="EmrE-like"/>
</dbReference>
<evidence type="ECO:0000256" key="3">
    <source>
        <dbReference type="ARBA" id="ARBA00022692"/>
    </source>
</evidence>
<dbReference type="InterPro" id="IPR000620">
    <property type="entry name" value="EamA_dom"/>
</dbReference>
<evidence type="ECO:0000256" key="1">
    <source>
        <dbReference type="ARBA" id="ARBA00004141"/>
    </source>
</evidence>
<keyword evidence="9" id="KW-1185">Reference proteome</keyword>
<evidence type="ECO:0000259" key="7">
    <source>
        <dbReference type="Pfam" id="PF00892"/>
    </source>
</evidence>
<evidence type="ECO:0000313" key="9">
    <source>
        <dbReference type="Proteomes" id="UP001209755"/>
    </source>
</evidence>
<dbReference type="Proteomes" id="UP001209755">
    <property type="component" value="Unassembled WGS sequence"/>
</dbReference>
<organism evidence="8 9">
    <name type="scientific">Rhodobium gokarnense</name>
    <dbReference type="NCBI Taxonomy" id="364296"/>
    <lineage>
        <taxon>Bacteria</taxon>
        <taxon>Pseudomonadati</taxon>
        <taxon>Pseudomonadota</taxon>
        <taxon>Alphaproteobacteria</taxon>
        <taxon>Hyphomicrobiales</taxon>
        <taxon>Rhodobiaceae</taxon>
        <taxon>Rhodobium</taxon>
    </lineage>
</organism>
<proteinExistence type="inferred from homology"/>
<feature type="transmembrane region" description="Helical" evidence="6">
    <location>
        <begin position="267"/>
        <end position="284"/>
    </location>
</feature>
<feature type="transmembrane region" description="Helical" evidence="6">
    <location>
        <begin position="67"/>
        <end position="86"/>
    </location>
</feature>
<evidence type="ECO:0000256" key="4">
    <source>
        <dbReference type="ARBA" id="ARBA00022989"/>
    </source>
</evidence>
<dbReference type="PANTHER" id="PTHR22911:SF6">
    <property type="entry name" value="SOLUTE CARRIER FAMILY 35 MEMBER G1"/>
    <property type="match status" value="1"/>
</dbReference>
<reference evidence="9" key="1">
    <citation type="submission" date="2023-07" db="EMBL/GenBank/DDBJ databases">
        <title>Genome sequencing of Purple Non-Sulfur Bacteria from various extreme environments.</title>
        <authorList>
            <person name="Mayer M."/>
        </authorList>
    </citation>
    <scope>NUCLEOTIDE SEQUENCE [LARGE SCALE GENOMIC DNA]</scope>
    <source>
        <strain evidence="9">DSM 17935</strain>
    </source>
</reference>
<feature type="domain" description="EamA" evidence="7">
    <location>
        <begin position="8"/>
        <end position="135"/>
    </location>
</feature>
<evidence type="ECO:0000256" key="6">
    <source>
        <dbReference type="SAM" id="Phobius"/>
    </source>
</evidence>
<sequence>MARLTPVFVMVLALGGLSLMDALVKMLGASYPVWQITFLRYAFGLTVALLLIPLARPAWPDAQTIRANMLRGILVLAAAASFFHTVQYLPLALATTLFFLAPLFTVALGGLLLGEPVTRSALVALGLGLAGVVVIAGGSLATDQLDGTLTENAIGFALGILTAICYSTAIVTIRVRAQKDDKVSMAVLQSLGAVILVTPLGLATWEPVATADLGLFLAVGTCGTMGFLAISYALSLAPVTRIAPLEYAAFLWASLWGFLFFGETPRLPTILGGALIVIAGLIVIRQESAVAMTEEETPPV</sequence>
<comment type="caution">
    <text evidence="8">The sequence shown here is derived from an EMBL/GenBank/DDBJ whole genome shotgun (WGS) entry which is preliminary data.</text>
</comment>
<evidence type="ECO:0000256" key="5">
    <source>
        <dbReference type="ARBA" id="ARBA00023136"/>
    </source>
</evidence>
<accession>A0ABT3HCL5</accession>
<comment type="subcellular location">
    <subcellularLocation>
        <location evidence="1">Membrane</location>
        <topology evidence="1">Multi-pass membrane protein</topology>
    </subcellularLocation>
</comment>
<feature type="transmembrane region" description="Helical" evidence="6">
    <location>
        <begin position="92"/>
        <end position="114"/>
    </location>
</feature>
<keyword evidence="5 6" id="KW-0472">Membrane</keyword>
<feature type="domain" description="EamA" evidence="7">
    <location>
        <begin position="154"/>
        <end position="283"/>
    </location>
</feature>